<sequence>MDPLSVAGSVLAVLTAAGKTSQGLERLYSLKDAPKELMCLINEVSSMRTMLKMVELLLVSLRDEDSTSLRSALHELDALHNQASAALHDLDTLIANKLKKPGKGSPETLRASSTGFLRERTTLGQMQQRFASITRSLSMGLTILNSIQIASRPQRDAVHLHVSIQSVSLANNELSVRSTADPDPLHVQLERALQGSAGPLARIAQLPAAQESAPESAEEAAIPKQAAPSSDIGGSEAEEQADLISNSIHSPPETVRLVTTIDSQKCQRFCQCQCHIRSRVQSPKWSKDILGSLYYQSNGAGWLNRRECNFRPCKRSGKTSAQITFYAPTWLMKTALYMSAVRDNRGGMNGSLAFKTPRVIPPGSMVWGLIAKGAEEQLVRYFHEGRASIYDVDIDGESLLHVSAKQESRPCSDGAVVCCSHGPASNLPSVDQFGR</sequence>
<protein>
    <recommendedName>
        <fullName evidence="4">Fungal N-terminal domain-containing protein</fullName>
    </recommendedName>
</protein>
<accession>A0A6A6V313</accession>
<evidence type="ECO:0000256" key="1">
    <source>
        <dbReference type="SAM" id="MobiDB-lite"/>
    </source>
</evidence>
<dbReference type="Proteomes" id="UP000799440">
    <property type="component" value="Unassembled WGS sequence"/>
</dbReference>
<dbReference type="EMBL" id="MU006596">
    <property type="protein sequence ID" value="KAF2743557.1"/>
    <property type="molecule type" value="Genomic_DNA"/>
</dbReference>
<dbReference type="OrthoDB" id="341259at2759"/>
<evidence type="ECO:0000313" key="3">
    <source>
        <dbReference type="Proteomes" id="UP000799440"/>
    </source>
</evidence>
<evidence type="ECO:0000313" key="2">
    <source>
        <dbReference type="EMBL" id="KAF2743557.1"/>
    </source>
</evidence>
<name>A0A6A6V313_9PLEO</name>
<feature type="region of interest" description="Disordered" evidence="1">
    <location>
        <begin position="206"/>
        <end position="239"/>
    </location>
</feature>
<keyword evidence="3" id="KW-1185">Reference proteome</keyword>
<organism evidence="2 3">
    <name type="scientific">Sporormia fimetaria CBS 119925</name>
    <dbReference type="NCBI Taxonomy" id="1340428"/>
    <lineage>
        <taxon>Eukaryota</taxon>
        <taxon>Fungi</taxon>
        <taxon>Dikarya</taxon>
        <taxon>Ascomycota</taxon>
        <taxon>Pezizomycotina</taxon>
        <taxon>Dothideomycetes</taxon>
        <taxon>Pleosporomycetidae</taxon>
        <taxon>Pleosporales</taxon>
        <taxon>Sporormiaceae</taxon>
        <taxon>Sporormia</taxon>
    </lineage>
</organism>
<reference evidence="2" key="1">
    <citation type="journal article" date="2020" name="Stud. Mycol.">
        <title>101 Dothideomycetes genomes: a test case for predicting lifestyles and emergence of pathogens.</title>
        <authorList>
            <person name="Haridas S."/>
            <person name="Albert R."/>
            <person name="Binder M."/>
            <person name="Bloem J."/>
            <person name="Labutti K."/>
            <person name="Salamov A."/>
            <person name="Andreopoulos B."/>
            <person name="Baker S."/>
            <person name="Barry K."/>
            <person name="Bills G."/>
            <person name="Bluhm B."/>
            <person name="Cannon C."/>
            <person name="Castanera R."/>
            <person name="Culley D."/>
            <person name="Daum C."/>
            <person name="Ezra D."/>
            <person name="Gonzalez J."/>
            <person name="Henrissat B."/>
            <person name="Kuo A."/>
            <person name="Liang C."/>
            <person name="Lipzen A."/>
            <person name="Lutzoni F."/>
            <person name="Magnuson J."/>
            <person name="Mondo S."/>
            <person name="Nolan M."/>
            <person name="Ohm R."/>
            <person name="Pangilinan J."/>
            <person name="Park H.-J."/>
            <person name="Ramirez L."/>
            <person name="Alfaro M."/>
            <person name="Sun H."/>
            <person name="Tritt A."/>
            <person name="Yoshinaga Y."/>
            <person name="Zwiers L.-H."/>
            <person name="Turgeon B."/>
            <person name="Goodwin S."/>
            <person name="Spatafora J."/>
            <person name="Crous P."/>
            <person name="Grigoriev I."/>
        </authorList>
    </citation>
    <scope>NUCLEOTIDE SEQUENCE</scope>
    <source>
        <strain evidence="2">CBS 119925</strain>
    </source>
</reference>
<proteinExistence type="predicted"/>
<gene>
    <name evidence="2" type="ORF">M011DRAFT_219252</name>
</gene>
<evidence type="ECO:0008006" key="4">
    <source>
        <dbReference type="Google" id="ProtNLM"/>
    </source>
</evidence>
<dbReference type="AlphaFoldDB" id="A0A6A6V313"/>